<evidence type="ECO:0000256" key="5">
    <source>
        <dbReference type="ARBA" id="ARBA00023027"/>
    </source>
</evidence>
<dbReference type="PANTHER" id="PTHR11728">
    <property type="entry name" value="GLYCEROL-3-PHOSPHATE DEHYDROGENASE"/>
    <property type="match status" value="1"/>
</dbReference>
<comment type="catalytic activity">
    <reaction evidence="9">
        <text>sn-glycerol 3-phosphate + NADP(+) = dihydroxyacetone phosphate + NADPH + H(+)</text>
        <dbReference type="Rhea" id="RHEA:11096"/>
        <dbReference type="ChEBI" id="CHEBI:15378"/>
        <dbReference type="ChEBI" id="CHEBI:57597"/>
        <dbReference type="ChEBI" id="CHEBI:57642"/>
        <dbReference type="ChEBI" id="CHEBI:57783"/>
        <dbReference type="ChEBI" id="CHEBI:58349"/>
        <dbReference type="EC" id="1.1.1.94"/>
    </reaction>
    <physiologicalReaction direction="right-to-left" evidence="9">
        <dbReference type="Rhea" id="RHEA:11098"/>
    </physiologicalReaction>
</comment>
<dbReference type="PANTHER" id="PTHR11728:SF1">
    <property type="entry name" value="GLYCEROL-3-PHOSPHATE DEHYDROGENASE [NAD(+)] 2, CHLOROPLASTIC"/>
    <property type="match status" value="1"/>
</dbReference>
<dbReference type="STRING" id="1121387.GCA_000429885_01048"/>
<feature type="binding site" evidence="13">
    <location>
        <position position="256"/>
    </location>
    <ligand>
        <name>sn-glycerol 3-phosphate</name>
        <dbReference type="ChEBI" id="CHEBI:57597"/>
    </ligand>
</feature>
<dbReference type="PRINTS" id="PR00077">
    <property type="entry name" value="GPDHDRGNASE"/>
</dbReference>
<comment type="subcellular location">
    <subcellularLocation>
        <location evidence="13">Cytoplasm</location>
    </subcellularLocation>
</comment>
<comment type="function">
    <text evidence="13">Catalyzes the reduction of the glycolytic intermediate dihydroxyacetone phosphate (DHAP) to sn-glycerol 3-phosphate (G3P), the key precursor for phospholipid synthesis.</text>
</comment>
<feature type="domain" description="Glycerol-3-phosphate dehydrogenase NAD-dependent N-terminal" evidence="18">
    <location>
        <begin position="4"/>
        <end position="158"/>
    </location>
</feature>
<dbReference type="InterPro" id="IPR013328">
    <property type="entry name" value="6PGD_dom2"/>
</dbReference>
<dbReference type="GO" id="GO:0046167">
    <property type="term" value="P:glycerol-3-phosphate biosynthetic process"/>
    <property type="evidence" value="ECO:0007669"/>
    <property type="project" value="UniProtKB-UniRule"/>
</dbReference>
<evidence type="ECO:0000313" key="20">
    <source>
        <dbReference type="EMBL" id="SNV20539.1"/>
    </source>
</evidence>
<evidence type="ECO:0000256" key="8">
    <source>
        <dbReference type="ARBA" id="ARBA00023264"/>
    </source>
</evidence>
<feature type="binding site" evidence="13">
    <location>
        <position position="106"/>
    </location>
    <ligand>
        <name>sn-glycerol 3-phosphate</name>
        <dbReference type="ChEBI" id="CHEBI:57597"/>
    </ligand>
</feature>
<keyword evidence="3 13" id="KW-0521">NADP</keyword>
<feature type="binding site" evidence="13">
    <location>
        <position position="281"/>
    </location>
    <ligand>
        <name>NADPH</name>
        <dbReference type="ChEBI" id="CHEBI:57783"/>
    </ligand>
</feature>
<evidence type="ECO:0000256" key="7">
    <source>
        <dbReference type="ARBA" id="ARBA00023209"/>
    </source>
</evidence>
<evidence type="ECO:0000256" key="12">
    <source>
        <dbReference type="ARBA" id="ARBA00080511"/>
    </source>
</evidence>
<dbReference type="Pfam" id="PF07479">
    <property type="entry name" value="NAD_Gly3P_dh_C"/>
    <property type="match status" value="1"/>
</dbReference>
<dbReference type="GO" id="GO:0005975">
    <property type="term" value="P:carbohydrate metabolic process"/>
    <property type="evidence" value="ECO:0007669"/>
    <property type="project" value="InterPro"/>
</dbReference>
<dbReference type="GeneID" id="63459277"/>
<dbReference type="Gene3D" id="3.40.50.720">
    <property type="entry name" value="NAD(P)-binding Rossmann-like Domain"/>
    <property type="match status" value="1"/>
</dbReference>
<gene>
    <name evidence="13 20" type="primary">gpsA</name>
    <name evidence="20" type="ORF">SAMEA4475696_01040</name>
</gene>
<dbReference type="SUPFAM" id="SSF51735">
    <property type="entry name" value="NAD(P)-binding Rossmann-fold domains"/>
    <property type="match status" value="1"/>
</dbReference>
<evidence type="ECO:0000256" key="14">
    <source>
        <dbReference type="PIRSR" id="PIRSR000114-1"/>
    </source>
</evidence>
<name>A0A239VFJ3_9MICO</name>
<keyword evidence="13" id="KW-0963">Cytoplasm</keyword>
<dbReference type="RefSeq" id="WP_028327030.1">
    <property type="nucleotide sequence ID" value="NZ_LT906453.1"/>
</dbReference>
<dbReference type="FunFam" id="1.10.1040.10:FF:000001">
    <property type="entry name" value="Glycerol-3-phosphate dehydrogenase [NAD(P)+]"/>
    <property type="match status" value="1"/>
</dbReference>
<dbReference type="InterPro" id="IPR008927">
    <property type="entry name" value="6-PGluconate_DH-like_C_sf"/>
</dbReference>
<dbReference type="GO" id="GO:0141152">
    <property type="term" value="F:glycerol-3-phosphate dehydrogenase (NAD+) activity"/>
    <property type="evidence" value="ECO:0007669"/>
    <property type="project" value="RHEA"/>
</dbReference>
<keyword evidence="13" id="KW-0547">Nucleotide-binding</keyword>
<feature type="domain" description="Glycerol-3-phosphate dehydrogenase NAD-dependent C-terminal" evidence="19">
    <location>
        <begin position="180"/>
        <end position="317"/>
    </location>
</feature>
<organism evidence="20 21">
    <name type="scientific">Dermatophilus congolensis</name>
    <dbReference type="NCBI Taxonomy" id="1863"/>
    <lineage>
        <taxon>Bacteria</taxon>
        <taxon>Bacillati</taxon>
        <taxon>Actinomycetota</taxon>
        <taxon>Actinomycetes</taxon>
        <taxon>Micrococcales</taxon>
        <taxon>Dermatophilaceae</taxon>
        <taxon>Dermatophilus</taxon>
    </lineage>
</organism>
<dbReference type="GO" id="GO:0141153">
    <property type="term" value="F:glycerol-3-phosphate dehydrogenase (NADP+) activity"/>
    <property type="evidence" value="ECO:0007669"/>
    <property type="project" value="RHEA"/>
</dbReference>
<dbReference type="InterPro" id="IPR006109">
    <property type="entry name" value="G3P_DH_NAD-dep_C"/>
</dbReference>
<feature type="binding site" evidence="15">
    <location>
        <begin position="255"/>
        <end position="256"/>
    </location>
    <ligand>
        <name>substrate</name>
    </ligand>
</feature>
<evidence type="ECO:0000256" key="10">
    <source>
        <dbReference type="ARBA" id="ARBA00066687"/>
    </source>
</evidence>
<dbReference type="FunFam" id="3.40.50.720:FF:000019">
    <property type="entry name" value="Glycerol-3-phosphate dehydrogenase [NAD(P)+]"/>
    <property type="match status" value="1"/>
</dbReference>
<dbReference type="InterPro" id="IPR011128">
    <property type="entry name" value="G3P_DH_NAD-dep_N"/>
</dbReference>
<evidence type="ECO:0000256" key="16">
    <source>
        <dbReference type="PIRSR" id="PIRSR000114-3"/>
    </source>
</evidence>
<keyword evidence="7 13" id="KW-0594">Phospholipid biosynthesis</keyword>
<feature type="binding site" evidence="13">
    <location>
        <position position="12"/>
    </location>
    <ligand>
        <name>NADPH</name>
        <dbReference type="ChEBI" id="CHEBI:57783"/>
    </ligand>
</feature>
<feature type="active site" description="Proton acceptor" evidence="13 14">
    <location>
        <position position="191"/>
    </location>
</feature>
<dbReference type="InterPro" id="IPR006168">
    <property type="entry name" value="G3P_DH_NAD-dep"/>
</dbReference>
<feature type="binding site" evidence="16">
    <location>
        <begin position="8"/>
        <end position="13"/>
    </location>
    <ligand>
        <name>NAD(+)</name>
        <dbReference type="ChEBI" id="CHEBI:57540"/>
    </ligand>
</feature>
<evidence type="ECO:0000259" key="18">
    <source>
        <dbReference type="Pfam" id="PF01210"/>
    </source>
</evidence>
<feature type="binding site" evidence="15">
    <location>
        <position position="106"/>
    </location>
    <ligand>
        <name>substrate</name>
    </ligand>
</feature>
<evidence type="ECO:0000256" key="17">
    <source>
        <dbReference type="RuleBase" id="RU000437"/>
    </source>
</evidence>
<accession>A0A239VFJ3</accession>
<comment type="similarity">
    <text evidence="1 13 17">Belongs to the NAD-dependent glycerol-3-phosphate dehydrogenase family.</text>
</comment>
<evidence type="ECO:0000256" key="11">
    <source>
        <dbReference type="ARBA" id="ARBA00069372"/>
    </source>
</evidence>
<evidence type="ECO:0000256" key="3">
    <source>
        <dbReference type="ARBA" id="ARBA00022857"/>
    </source>
</evidence>
<dbReference type="GO" id="GO:0008654">
    <property type="term" value="P:phospholipid biosynthetic process"/>
    <property type="evidence" value="ECO:0007669"/>
    <property type="project" value="UniProtKB-KW"/>
</dbReference>
<evidence type="ECO:0000256" key="6">
    <source>
        <dbReference type="ARBA" id="ARBA00023098"/>
    </source>
</evidence>
<feature type="binding site" evidence="13">
    <location>
        <position position="255"/>
    </location>
    <ligand>
        <name>NADPH</name>
        <dbReference type="ChEBI" id="CHEBI:57783"/>
    </ligand>
</feature>
<dbReference type="PROSITE" id="PS00957">
    <property type="entry name" value="NAD_G3PDH"/>
    <property type="match status" value="1"/>
</dbReference>
<keyword evidence="4 13" id="KW-0560">Oxidoreductase</keyword>
<comment type="pathway">
    <text evidence="13">Membrane lipid metabolism; glycerophospholipid metabolism.</text>
</comment>
<keyword evidence="5 13" id="KW-0520">NAD</keyword>
<dbReference type="Proteomes" id="UP000242637">
    <property type="component" value="Chromosome 1"/>
</dbReference>
<feature type="binding site" evidence="16">
    <location>
        <position position="255"/>
    </location>
    <ligand>
        <name>NAD(+)</name>
        <dbReference type="ChEBI" id="CHEBI:57540"/>
    </ligand>
</feature>
<dbReference type="PIRSF" id="PIRSF000114">
    <property type="entry name" value="Glycerol-3-P_dh"/>
    <property type="match status" value="1"/>
</dbReference>
<dbReference type="OrthoDB" id="9812273at2"/>
<keyword evidence="8 13" id="KW-1208">Phospholipid metabolism</keyword>
<feature type="binding site" evidence="13">
    <location>
        <position position="255"/>
    </location>
    <ligand>
        <name>sn-glycerol 3-phosphate</name>
        <dbReference type="ChEBI" id="CHEBI:57597"/>
    </ligand>
</feature>
<feature type="binding site" evidence="13">
    <location>
        <position position="32"/>
    </location>
    <ligand>
        <name>NADPH</name>
        <dbReference type="ChEBI" id="CHEBI:57783"/>
    </ligand>
</feature>
<feature type="binding site" evidence="13">
    <location>
        <position position="11"/>
    </location>
    <ligand>
        <name>NADPH</name>
        <dbReference type="ChEBI" id="CHEBI:57783"/>
    </ligand>
</feature>
<dbReference type="EC" id="1.1.1.94" evidence="10 13"/>
<dbReference type="KEGG" id="dco:SAMEA4475696_1040"/>
<dbReference type="InterPro" id="IPR036291">
    <property type="entry name" value="NAD(P)-bd_dom_sf"/>
</dbReference>
<evidence type="ECO:0000256" key="9">
    <source>
        <dbReference type="ARBA" id="ARBA00052716"/>
    </source>
</evidence>
<protein>
    <recommendedName>
        <fullName evidence="11 13">Glycerol-3-phosphate dehydrogenase [NAD(P)+]</fullName>
        <ecNumber evidence="10 13">1.1.1.94</ecNumber>
    </recommendedName>
    <alternativeName>
        <fullName evidence="13">NAD(P)(+)-dependent glycerol-3-phosphate dehydrogenase</fullName>
    </alternativeName>
    <alternativeName>
        <fullName evidence="12 13">NAD(P)H-dependent dihydroxyacetone-phosphate reductase</fullName>
    </alternativeName>
</protein>
<dbReference type="GO" id="GO:0046168">
    <property type="term" value="P:glycerol-3-phosphate catabolic process"/>
    <property type="evidence" value="ECO:0007669"/>
    <property type="project" value="InterPro"/>
</dbReference>
<dbReference type="SUPFAM" id="SSF48179">
    <property type="entry name" value="6-phosphogluconate dehydrogenase C-terminal domain-like"/>
    <property type="match status" value="1"/>
</dbReference>
<keyword evidence="2 13" id="KW-0444">Lipid biosynthesis</keyword>
<feature type="binding site" evidence="13">
    <location>
        <position position="244"/>
    </location>
    <ligand>
        <name>sn-glycerol 3-phosphate</name>
        <dbReference type="ChEBI" id="CHEBI:57597"/>
    </ligand>
</feature>
<feature type="binding site" evidence="13">
    <location>
        <position position="49"/>
    </location>
    <ligand>
        <name>NADPH</name>
        <dbReference type="ChEBI" id="CHEBI:57783"/>
    </ligand>
</feature>
<dbReference type="Gene3D" id="1.10.1040.10">
    <property type="entry name" value="N-(1-d-carboxylethyl)-l-norvaline Dehydrogenase, domain 2"/>
    <property type="match status" value="1"/>
</dbReference>
<feature type="binding site" evidence="13">
    <location>
        <position position="191"/>
    </location>
    <ligand>
        <name>sn-glycerol 3-phosphate</name>
        <dbReference type="ChEBI" id="CHEBI:57597"/>
    </ligand>
</feature>
<dbReference type="GO" id="GO:0005829">
    <property type="term" value="C:cytosol"/>
    <property type="evidence" value="ECO:0007669"/>
    <property type="project" value="TreeGrafter"/>
</dbReference>
<proteinExistence type="inferred from homology"/>
<sequence length="339" mass="35057">MDTVAVLGSGSWGTAFATIVADTGAQVRLWGRRAEQVERINTAHENSDYLPGIKLAPSIVATTDPAEALDGAEIVVVALPSQKMRTTMTQWSNLVPSDAVLVSLMKGIERGTGLRMSQVISQVGGFEAERIAVVSGPNLAGEIAARQPSASVVASVSAATAEMVADACATPFFRPYTDEDIVGVELGGATKNVIAVAVGVAEGMGLGDNTKATIVTRGLAETVRLGMALGAEAATFSGLAGVGDLIATCMSPLSRNHRVGVGLGQGMSLDEVVEKTGQTAEGVASSLSILHLGAQLGVEMPITEAVVAVVHDGQRPQLMGDVLMSRVRKTEKPEQLRRS</sequence>
<dbReference type="EMBL" id="LT906453">
    <property type="protein sequence ID" value="SNV20539.1"/>
    <property type="molecule type" value="Genomic_DNA"/>
</dbReference>
<evidence type="ECO:0000256" key="1">
    <source>
        <dbReference type="ARBA" id="ARBA00011009"/>
    </source>
</evidence>
<feature type="binding site" evidence="13">
    <location>
        <position position="33"/>
    </location>
    <ligand>
        <name>NADPH</name>
        <dbReference type="ChEBI" id="CHEBI:57783"/>
    </ligand>
</feature>
<evidence type="ECO:0000256" key="13">
    <source>
        <dbReference type="HAMAP-Rule" id="MF_00394"/>
    </source>
</evidence>
<feature type="binding site" evidence="13">
    <location>
        <position position="136"/>
    </location>
    <ligand>
        <name>sn-glycerol 3-phosphate</name>
        <dbReference type="ChEBI" id="CHEBI:57597"/>
    </ligand>
</feature>
<feature type="binding site" evidence="13">
    <location>
        <position position="140"/>
    </location>
    <ligand>
        <name>NADPH</name>
        <dbReference type="ChEBI" id="CHEBI:57783"/>
    </ligand>
</feature>
<dbReference type="HAMAP" id="MF_00394">
    <property type="entry name" value="NAD_Glyc3P_dehydrog"/>
    <property type="match status" value="1"/>
</dbReference>
<dbReference type="AlphaFoldDB" id="A0A239VFJ3"/>
<reference evidence="20 21" key="1">
    <citation type="submission" date="2017-06" db="EMBL/GenBank/DDBJ databases">
        <authorList>
            <consortium name="Pathogen Informatics"/>
        </authorList>
    </citation>
    <scope>NUCLEOTIDE SEQUENCE [LARGE SCALE GENOMIC DNA]</scope>
    <source>
        <strain evidence="20 21">NCTC13039</strain>
    </source>
</reference>
<dbReference type="NCBIfam" id="NF000942">
    <property type="entry name" value="PRK00094.1-4"/>
    <property type="match status" value="1"/>
</dbReference>
<feature type="binding site" evidence="13">
    <location>
        <position position="254"/>
    </location>
    <ligand>
        <name>sn-glycerol 3-phosphate</name>
        <dbReference type="ChEBI" id="CHEBI:57597"/>
    </ligand>
</feature>
<dbReference type="Pfam" id="PF01210">
    <property type="entry name" value="NAD_Gly3P_dh_N"/>
    <property type="match status" value="1"/>
</dbReference>
<dbReference type="GO" id="GO:0006650">
    <property type="term" value="P:glycerophospholipid metabolic process"/>
    <property type="evidence" value="ECO:0007669"/>
    <property type="project" value="UniProtKB-UniRule"/>
</dbReference>
<evidence type="ECO:0000256" key="15">
    <source>
        <dbReference type="PIRSR" id="PIRSR000114-2"/>
    </source>
</evidence>
<evidence type="ECO:0000313" key="21">
    <source>
        <dbReference type="Proteomes" id="UP000242637"/>
    </source>
</evidence>
<evidence type="ECO:0000256" key="4">
    <source>
        <dbReference type="ARBA" id="ARBA00023002"/>
    </source>
</evidence>
<comment type="catalytic activity">
    <reaction evidence="13">
        <text>sn-glycerol 3-phosphate + NAD(+) = dihydroxyacetone phosphate + NADH + H(+)</text>
        <dbReference type="Rhea" id="RHEA:11092"/>
        <dbReference type="ChEBI" id="CHEBI:15378"/>
        <dbReference type="ChEBI" id="CHEBI:57540"/>
        <dbReference type="ChEBI" id="CHEBI:57597"/>
        <dbReference type="ChEBI" id="CHEBI:57642"/>
        <dbReference type="ChEBI" id="CHEBI:57945"/>
        <dbReference type="EC" id="1.1.1.94"/>
    </reaction>
</comment>
<feature type="binding site" evidence="16">
    <location>
        <position position="140"/>
    </location>
    <ligand>
        <name>NAD(+)</name>
        <dbReference type="ChEBI" id="CHEBI:57540"/>
    </ligand>
</feature>
<evidence type="ECO:0000256" key="2">
    <source>
        <dbReference type="ARBA" id="ARBA00022516"/>
    </source>
</evidence>
<evidence type="ECO:0000259" key="19">
    <source>
        <dbReference type="Pfam" id="PF07479"/>
    </source>
</evidence>
<keyword evidence="6 13" id="KW-0443">Lipid metabolism</keyword>
<feature type="binding site" evidence="13">
    <location>
        <position position="106"/>
    </location>
    <ligand>
        <name>NADPH</name>
        <dbReference type="ChEBI" id="CHEBI:57783"/>
    </ligand>
</feature>
<comment type="caution">
    <text evidence="13">Lacks conserved residue(s) required for the propagation of feature annotation.</text>
</comment>
<dbReference type="UniPathway" id="UPA00940"/>
<dbReference type="NCBIfam" id="NF000940">
    <property type="entry name" value="PRK00094.1-2"/>
    <property type="match status" value="1"/>
</dbReference>
<dbReference type="GO" id="GO:0051287">
    <property type="term" value="F:NAD binding"/>
    <property type="evidence" value="ECO:0007669"/>
    <property type="project" value="InterPro"/>
</dbReference>
<keyword evidence="21" id="KW-1185">Reference proteome</keyword>